<gene>
    <name evidence="1" type="ORF">FRACYDRAFT_238333</name>
</gene>
<protein>
    <recommendedName>
        <fullName evidence="3">Fucosyltransferase</fullName>
    </recommendedName>
</protein>
<sequence length="518" mass="59276">MTRKILLLGLVLICIVLQLFTDFLSSLKQQQQPQQYENKNNNVNDYYYYDEKVAEINDPLKDIMPSSMYRKSNNIPNWMKEYFDWHRKQTSMLNDTNWNSTTAIQSTIPPRPIMANNANKFLIIRCLNKDNHCGGLSDRIKPLLVFIAIAAHTNRILMIRWERPYPIEEFLLPNELNWTVPSYMLNELRKGKSTVSKTYVIGRGIEGKLRTASATVLESRMQSQDGGSTLYPCVVETMLYDGRKDSTNGVGSLNYNDDDNDPELNNSTTYDHCKTLHRFSSKKYAQKGRELYRTIYHDFFRSMFKPHPKIQYIIDDKMKKSNLVPGQFIGCHYRSDYGPGKGKKTGTDMISFVAKKQVRCAALMRPGYPVYFAGDSSTAVNAVREEAASKLLLIENDNNNNSMTTIVITPELSKQSEQHNYTKSRSIPGPLHLDLDKGKVEDFYPAFVDLLVMGNSMCHLYGIGGFGSFASLLSYNASCFYETTGECDGEKHLPKNECCMKYIYKRRQTDALNLAMSF</sequence>
<accession>A0A1E7FJE5</accession>
<proteinExistence type="predicted"/>
<dbReference type="AlphaFoldDB" id="A0A1E7FJE5"/>
<organism evidence="1 2">
    <name type="scientific">Fragilariopsis cylindrus CCMP1102</name>
    <dbReference type="NCBI Taxonomy" id="635003"/>
    <lineage>
        <taxon>Eukaryota</taxon>
        <taxon>Sar</taxon>
        <taxon>Stramenopiles</taxon>
        <taxon>Ochrophyta</taxon>
        <taxon>Bacillariophyta</taxon>
        <taxon>Bacillariophyceae</taxon>
        <taxon>Bacillariophycidae</taxon>
        <taxon>Bacillariales</taxon>
        <taxon>Bacillariaceae</taxon>
        <taxon>Fragilariopsis</taxon>
    </lineage>
</organism>
<dbReference type="Proteomes" id="UP000095751">
    <property type="component" value="Unassembled WGS sequence"/>
</dbReference>
<evidence type="ECO:0008006" key="3">
    <source>
        <dbReference type="Google" id="ProtNLM"/>
    </source>
</evidence>
<keyword evidence="2" id="KW-1185">Reference proteome</keyword>
<dbReference type="OrthoDB" id="49006at2759"/>
<evidence type="ECO:0000313" key="1">
    <source>
        <dbReference type="EMBL" id="OEU17903.1"/>
    </source>
</evidence>
<dbReference type="EMBL" id="KV784357">
    <property type="protein sequence ID" value="OEU17903.1"/>
    <property type="molecule type" value="Genomic_DNA"/>
</dbReference>
<dbReference type="KEGG" id="fcy:FRACYDRAFT_238333"/>
<name>A0A1E7FJE5_9STRA</name>
<dbReference type="InParanoid" id="A0A1E7FJE5"/>
<evidence type="ECO:0000313" key="2">
    <source>
        <dbReference type="Proteomes" id="UP000095751"/>
    </source>
</evidence>
<reference evidence="1 2" key="1">
    <citation type="submission" date="2016-09" db="EMBL/GenBank/DDBJ databases">
        <title>Extensive genetic diversity and differential bi-allelic expression allows diatom success in the polar Southern Ocean.</title>
        <authorList>
            <consortium name="DOE Joint Genome Institute"/>
            <person name="Mock T."/>
            <person name="Otillar R.P."/>
            <person name="Strauss J."/>
            <person name="Dupont C."/>
            <person name="Frickenhaus S."/>
            <person name="Maumus F."/>
            <person name="Mcmullan M."/>
            <person name="Sanges R."/>
            <person name="Schmutz J."/>
            <person name="Toseland A."/>
            <person name="Valas R."/>
            <person name="Veluchamy A."/>
            <person name="Ward B.J."/>
            <person name="Allen A."/>
            <person name="Barry K."/>
            <person name="Falciatore A."/>
            <person name="Ferrante M."/>
            <person name="Fortunato A.E."/>
            <person name="Gloeckner G."/>
            <person name="Gruber A."/>
            <person name="Hipkin R."/>
            <person name="Janech M."/>
            <person name="Kroth P."/>
            <person name="Leese F."/>
            <person name="Lindquist E."/>
            <person name="Lyon B.R."/>
            <person name="Martin J."/>
            <person name="Mayer C."/>
            <person name="Parker M."/>
            <person name="Quesneville H."/>
            <person name="Raymond J."/>
            <person name="Uhlig C."/>
            <person name="Valentin K.U."/>
            <person name="Worden A.Z."/>
            <person name="Armbrust E.V."/>
            <person name="Bowler C."/>
            <person name="Green B."/>
            <person name="Moulton V."/>
            <person name="Van Oosterhout C."/>
            <person name="Grigoriev I."/>
        </authorList>
    </citation>
    <scope>NUCLEOTIDE SEQUENCE [LARGE SCALE GENOMIC DNA]</scope>
    <source>
        <strain evidence="1 2">CCMP1102</strain>
    </source>
</reference>